<proteinExistence type="predicted"/>
<evidence type="ECO:0000313" key="2">
    <source>
        <dbReference type="Proteomes" id="UP000790709"/>
    </source>
</evidence>
<dbReference type="EMBL" id="MU266351">
    <property type="protein sequence ID" value="KAH7928643.1"/>
    <property type="molecule type" value="Genomic_DNA"/>
</dbReference>
<comment type="caution">
    <text evidence="1">The sequence shown here is derived from an EMBL/GenBank/DDBJ whole genome shotgun (WGS) entry which is preliminary data.</text>
</comment>
<keyword evidence="2" id="KW-1185">Reference proteome</keyword>
<dbReference type="Proteomes" id="UP000790709">
    <property type="component" value="Unassembled WGS sequence"/>
</dbReference>
<accession>A0ACB8BVK1</accession>
<organism evidence="1 2">
    <name type="scientific">Leucogyrophana mollusca</name>
    <dbReference type="NCBI Taxonomy" id="85980"/>
    <lineage>
        <taxon>Eukaryota</taxon>
        <taxon>Fungi</taxon>
        <taxon>Dikarya</taxon>
        <taxon>Basidiomycota</taxon>
        <taxon>Agaricomycotina</taxon>
        <taxon>Agaricomycetes</taxon>
        <taxon>Agaricomycetidae</taxon>
        <taxon>Boletales</taxon>
        <taxon>Boletales incertae sedis</taxon>
        <taxon>Leucogyrophana</taxon>
    </lineage>
</organism>
<sequence length="440" mass="49219">MFGYTPVRDLLRHLLPSWFARPSSPGEAEEPSVSAPGKKKALLIGIQYGLRKLPQFLPIPVAHGDTLDMKKLLIDKYGYTEEDIVVMLDNKKNLGTKLLPTKKNIVAQIQLLVKHAAPDDRFFFYYAGHGDQVACQHHSELDGKDEVLLGCDGNKILDNKLRVLLVQPLPNRSQLMAIFDSCHSETVLDLDHHSCNRADDSQSSGDRSEDSVHGRSSFCGLYGSPRAIRHRASKSGHSKEGAGHQSLDIDWNRIERTPGPLPRLTLNTDITAPIHPWLTSPMRRVLSPNPLIKCTGRCALPAPQEKDELPRVISLSACRDSQLAYDDNETGSTMTKFLIKNLQNEPHPSLLVLLGTLRAQIDEVTVRRRQLETKVFQAPALTNTMPRRHATEVLNDAEITRLYEARDRQDGCDDLSESVSSQKPGYSSNYRLDLNDVFDP</sequence>
<evidence type="ECO:0000313" key="1">
    <source>
        <dbReference type="EMBL" id="KAH7928643.1"/>
    </source>
</evidence>
<gene>
    <name evidence="1" type="ORF">BV22DRAFT_1126450</name>
</gene>
<protein>
    <submittedName>
        <fullName evidence="1">Uncharacterized protein</fullName>
    </submittedName>
</protein>
<name>A0ACB8BVK1_9AGAM</name>
<reference evidence="1" key="1">
    <citation type="journal article" date="2021" name="New Phytol.">
        <title>Evolutionary innovations through gain and loss of genes in the ectomycorrhizal Boletales.</title>
        <authorList>
            <person name="Wu G."/>
            <person name="Miyauchi S."/>
            <person name="Morin E."/>
            <person name="Kuo A."/>
            <person name="Drula E."/>
            <person name="Varga T."/>
            <person name="Kohler A."/>
            <person name="Feng B."/>
            <person name="Cao Y."/>
            <person name="Lipzen A."/>
            <person name="Daum C."/>
            <person name="Hundley H."/>
            <person name="Pangilinan J."/>
            <person name="Johnson J."/>
            <person name="Barry K."/>
            <person name="LaButti K."/>
            <person name="Ng V."/>
            <person name="Ahrendt S."/>
            <person name="Min B."/>
            <person name="Choi I.G."/>
            <person name="Park H."/>
            <person name="Plett J.M."/>
            <person name="Magnuson J."/>
            <person name="Spatafora J.W."/>
            <person name="Nagy L.G."/>
            <person name="Henrissat B."/>
            <person name="Grigoriev I.V."/>
            <person name="Yang Z.L."/>
            <person name="Xu J."/>
            <person name="Martin F.M."/>
        </authorList>
    </citation>
    <scope>NUCLEOTIDE SEQUENCE</scope>
    <source>
        <strain evidence="1">KUC20120723A-06</strain>
    </source>
</reference>